<evidence type="ECO:0000256" key="6">
    <source>
        <dbReference type="ARBA" id="ARBA00022556"/>
    </source>
</evidence>
<evidence type="ECO:0000313" key="16">
    <source>
        <dbReference type="Proteomes" id="UP000305674"/>
    </source>
</evidence>
<keyword evidence="9 13" id="KW-0418">Kinase</keyword>
<evidence type="ECO:0000256" key="7">
    <source>
        <dbReference type="ARBA" id="ARBA00022679"/>
    </source>
</evidence>
<protein>
    <recommendedName>
        <fullName evidence="4 13">Tetraacyldisaccharide 4'-kinase</fullName>
        <ecNumber evidence="3 13">2.7.1.130</ecNumber>
    </recommendedName>
    <alternativeName>
        <fullName evidence="12 13">Lipid A 4'-kinase</fullName>
    </alternativeName>
</protein>
<evidence type="ECO:0000256" key="10">
    <source>
        <dbReference type="ARBA" id="ARBA00022840"/>
    </source>
</evidence>
<evidence type="ECO:0000256" key="12">
    <source>
        <dbReference type="ARBA" id="ARBA00029757"/>
    </source>
</evidence>
<sequence>MSNWIERAWQQGSPLLWLLAPLAGLFILISGLRRLLFRLGVLTSIKLPVPVIVVGNLSAGGNGKTPVVLYLIELLRRHGYKVGVISRGYGGQAETWPQWVGPQTDPALVGDEPALIVQRTGAPMAVGPDRIKAAELLMERAEVDVIVADDGLQHYRLGRDIELVVVDGERRFGNGHRLPMGPLREPVSRLKSVDMVICNGGRPKPGEYAMTLAPDGLTAVDGSDTPFDADLEIVAMAGIGNPPRFFTSLEEQGLSPLRCVPFADHYLYSEAELAALTPDGELLLMTEKDAVKCRGFARPNWFYLPVTANLPEDFDSALLSRLKE</sequence>
<dbReference type="NCBIfam" id="TIGR00682">
    <property type="entry name" value="lpxK"/>
    <property type="match status" value="1"/>
</dbReference>
<dbReference type="UniPathway" id="UPA00359">
    <property type="reaction ID" value="UER00482"/>
</dbReference>
<dbReference type="GO" id="GO:0005524">
    <property type="term" value="F:ATP binding"/>
    <property type="evidence" value="ECO:0007669"/>
    <property type="project" value="UniProtKB-UniRule"/>
</dbReference>
<evidence type="ECO:0000256" key="13">
    <source>
        <dbReference type="HAMAP-Rule" id="MF_00409"/>
    </source>
</evidence>
<accession>A0A4U1BG71</accession>
<evidence type="ECO:0000256" key="2">
    <source>
        <dbReference type="ARBA" id="ARBA00004870"/>
    </source>
</evidence>
<reference evidence="15 16" key="1">
    <citation type="submission" date="2019-04" db="EMBL/GenBank/DDBJ databases">
        <authorList>
            <person name="Hwang J.C."/>
        </authorList>
    </citation>
    <scope>NUCLEOTIDE SEQUENCE [LARGE SCALE GENOMIC DNA]</scope>
    <source>
        <strain evidence="15 16">IMCC35001</strain>
    </source>
</reference>
<evidence type="ECO:0000256" key="1">
    <source>
        <dbReference type="ARBA" id="ARBA00002274"/>
    </source>
</evidence>
<keyword evidence="5 13" id="KW-0444">Lipid biosynthesis</keyword>
<dbReference type="GO" id="GO:0009245">
    <property type="term" value="P:lipid A biosynthetic process"/>
    <property type="evidence" value="ECO:0007669"/>
    <property type="project" value="UniProtKB-UniRule"/>
</dbReference>
<comment type="caution">
    <text evidence="15">The sequence shown here is derived from an EMBL/GenBank/DDBJ whole genome shotgun (WGS) entry which is preliminary data.</text>
</comment>
<keyword evidence="6 13" id="KW-0441">Lipid A biosynthesis</keyword>
<dbReference type="Pfam" id="PF02606">
    <property type="entry name" value="LpxK"/>
    <property type="match status" value="1"/>
</dbReference>
<evidence type="ECO:0000256" key="11">
    <source>
        <dbReference type="ARBA" id="ARBA00023098"/>
    </source>
</evidence>
<keyword evidence="14" id="KW-1133">Transmembrane helix</keyword>
<proteinExistence type="inferred from homology"/>
<gene>
    <name evidence="13 15" type="primary">lpxK</name>
    <name evidence="15" type="ORF">FCL40_10250</name>
</gene>
<dbReference type="AlphaFoldDB" id="A0A4U1BG71"/>
<dbReference type="EC" id="2.7.1.130" evidence="3 13"/>
<keyword evidence="14" id="KW-0812">Transmembrane</keyword>
<dbReference type="Proteomes" id="UP000305674">
    <property type="component" value="Unassembled WGS sequence"/>
</dbReference>
<name>A0A4U1BG71_9GAMM</name>
<dbReference type="InterPro" id="IPR027417">
    <property type="entry name" value="P-loop_NTPase"/>
</dbReference>
<feature type="transmembrane region" description="Helical" evidence="14">
    <location>
        <begin position="15"/>
        <end position="36"/>
    </location>
</feature>
<keyword evidence="8 13" id="KW-0547">Nucleotide-binding</keyword>
<evidence type="ECO:0000256" key="8">
    <source>
        <dbReference type="ARBA" id="ARBA00022741"/>
    </source>
</evidence>
<keyword evidence="7 13" id="KW-0808">Transferase</keyword>
<dbReference type="GO" id="GO:0009244">
    <property type="term" value="P:lipopolysaccharide core region biosynthetic process"/>
    <property type="evidence" value="ECO:0007669"/>
    <property type="project" value="TreeGrafter"/>
</dbReference>
<dbReference type="SUPFAM" id="SSF52540">
    <property type="entry name" value="P-loop containing nucleoside triphosphate hydrolases"/>
    <property type="match status" value="1"/>
</dbReference>
<organism evidence="15 16">
    <name type="scientific">Ferrimonas sediminicola</name>
    <dbReference type="NCBI Taxonomy" id="2569538"/>
    <lineage>
        <taxon>Bacteria</taxon>
        <taxon>Pseudomonadati</taxon>
        <taxon>Pseudomonadota</taxon>
        <taxon>Gammaproteobacteria</taxon>
        <taxon>Alteromonadales</taxon>
        <taxon>Ferrimonadaceae</taxon>
        <taxon>Ferrimonas</taxon>
    </lineage>
</organism>
<keyword evidence="10 13" id="KW-0067">ATP-binding</keyword>
<keyword evidence="11 13" id="KW-0443">Lipid metabolism</keyword>
<keyword evidence="16" id="KW-1185">Reference proteome</keyword>
<evidence type="ECO:0000313" key="15">
    <source>
        <dbReference type="EMBL" id="TKB49011.1"/>
    </source>
</evidence>
<feature type="binding site" evidence="13">
    <location>
        <begin position="58"/>
        <end position="65"/>
    </location>
    <ligand>
        <name>ATP</name>
        <dbReference type="ChEBI" id="CHEBI:30616"/>
    </ligand>
</feature>
<evidence type="ECO:0000256" key="3">
    <source>
        <dbReference type="ARBA" id="ARBA00012071"/>
    </source>
</evidence>
<comment type="function">
    <text evidence="1 13">Transfers the gamma-phosphate of ATP to the 4'-position of a tetraacyldisaccharide 1-phosphate intermediate (termed DS-1-P) to form tetraacyldisaccharide 1,4'-bis-phosphate (lipid IVA).</text>
</comment>
<dbReference type="InterPro" id="IPR003758">
    <property type="entry name" value="LpxK"/>
</dbReference>
<evidence type="ECO:0000256" key="5">
    <source>
        <dbReference type="ARBA" id="ARBA00022516"/>
    </source>
</evidence>
<comment type="similarity">
    <text evidence="13">Belongs to the LpxK family.</text>
</comment>
<dbReference type="RefSeq" id="WP_136853203.1">
    <property type="nucleotide sequence ID" value="NZ_SWCI01000005.1"/>
</dbReference>
<evidence type="ECO:0000256" key="9">
    <source>
        <dbReference type="ARBA" id="ARBA00022777"/>
    </source>
</evidence>
<keyword evidence="14" id="KW-0472">Membrane</keyword>
<evidence type="ECO:0000256" key="14">
    <source>
        <dbReference type="SAM" id="Phobius"/>
    </source>
</evidence>
<dbReference type="GO" id="GO:0009029">
    <property type="term" value="F:lipid-A 4'-kinase activity"/>
    <property type="evidence" value="ECO:0007669"/>
    <property type="project" value="UniProtKB-UniRule"/>
</dbReference>
<evidence type="ECO:0000256" key="4">
    <source>
        <dbReference type="ARBA" id="ARBA00016436"/>
    </source>
</evidence>
<dbReference type="PANTHER" id="PTHR42724">
    <property type="entry name" value="TETRAACYLDISACCHARIDE 4'-KINASE"/>
    <property type="match status" value="1"/>
</dbReference>
<dbReference type="OrthoDB" id="9766423at2"/>
<dbReference type="EMBL" id="SWCI01000005">
    <property type="protein sequence ID" value="TKB49011.1"/>
    <property type="molecule type" value="Genomic_DNA"/>
</dbReference>
<dbReference type="HAMAP" id="MF_00409">
    <property type="entry name" value="LpxK"/>
    <property type="match status" value="1"/>
</dbReference>
<dbReference type="GO" id="GO:0005886">
    <property type="term" value="C:plasma membrane"/>
    <property type="evidence" value="ECO:0007669"/>
    <property type="project" value="TreeGrafter"/>
</dbReference>
<dbReference type="PANTHER" id="PTHR42724:SF1">
    <property type="entry name" value="TETRAACYLDISACCHARIDE 4'-KINASE, MITOCHONDRIAL-RELATED"/>
    <property type="match status" value="1"/>
</dbReference>
<comment type="pathway">
    <text evidence="2 13">Glycolipid biosynthesis; lipid IV(A) biosynthesis; lipid IV(A) from (3R)-3-hydroxytetradecanoyl-[acyl-carrier-protein] and UDP-N-acetyl-alpha-D-glucosamine: step 6/6.</text>
</comment>
<comment type="catalytic activity">
    <reaction evidence="13">
        <text>a lipid A disaccharide + ATP = a lipid IVA + ADP + H(+)</text>
        <dbReference type="Rhea" id="RHEA:67840"/>
        <dbReference type="ChEBI" id="CHEBI:15378"/>
        <dbReference type="ChEBI" id="CHEBI:30616"/>
        <dbReference type="ChEBI" id="CHEBI:176343"/>
        <dbReference type="ChEBI" id="CHEBI:176425"/>
        <dbReference type="ChEBI" id="CHEBI:456216"/>
        <dbReference type="EC" id="2.7.1.130"/>
    </reaction>
</comment>